<protein>
    <recommendedName>
        <fullName evidence="4">beta-glucosidase</fullName>
        <ecNumber evidence="4">3.2.1.21</ecNumber>
    </recommendedName>
</protein>
<dbReference type="PRINTS" id="PR00133">
    <property type="entry name" value="GLHYDRLASE3"/>
</dbReference>
<keyword evidence="6" id="KW-0136">Cellulose degradation</keyword>
<dbReference type="Gene3D" id="3.40.50.1700">
    <property type="entry name" value="Glycoside hydrolase family 3 C-terminal domain"/>
    <property type="match status" value="1"/>
</dbReference>
<evidence type="ECO:0000259" key="11">
    <source>
        <dbReference type="SMART" id="SM01217"/>
    </source>
</evidence>
<comment type="catalytic activity">
    <reaction evidence="1">
        <text>Hydrolysis of terminal, non-reducing beta-D-glucosyl residues with release of beta-D-glucose.</text>
        <dbReference type="EC" id="3.2.1.21"/>
    </reaction>
</comment>
<evidence type="ECO:0000313" key="13">
    <source>
        <dbReference type="Proteomes" id="UP001610446"/>
    </source>
</evidence>
<dbReference type="InterPro" id="IPR002772">
    <property type="entry name" value="Glyco_hydro_3_C"/>
</dbReference>
<comment type="pathway">
    <text evidence="2">Glycan metabolism; cellulose degradation.</text>
</comment>
<dbReference type="InterPro" id="IPR001764">
    <property type="entry name" value="Glyco_hydro_3_N"/>
</dbReference>
<keyword evidence="7" id="KW-0325">Glycoprotein</keyword>
<evidence type="ECO:0000313" key="12">
    <source>
        <dbReference type="EMBL" id="KAL2844499.1"/>
    </source>
</evidence>
<dbReference type="EMBL" id="JBFXLU010000080">
    <property type="protein sequence ID" value="KAL2844499.1"/>
    <property type="molecule type" value="Genomic_DNA"/>
</dbReference>
<feature type="domain" description="Fibronectin type III-like" evidence="11">
    <location>
        <begin position="665"/>
        <end position="731"/>
    </location>
</feature>
<keyword evidence="9" id="KW-0326">Glycosidase</keyword>
<evidence type="ECO:0000256" key="4">
    <source>
        <dbReference type="ARBA" id="ARBA00012744"/>
    </source>
</evidence>
<dbReference type="Gene3D" id="2.60.40.10">
    <property type="entry name" value="Immunoglobulins"/>
    <property type="match status" value="1"/>
</dbReference>
<evidence type="ECO:0000256" key="7">
    <source>
        <dbReference type="ARBA" id="ARBA00023180"/>
    </source>
</evidence>
<comment type="caution">
    <text evidence="12">The sequence shown here is derived from an EMBL/GenBank/DDBJ whole genome shotgun (WGS) entry which is preliminary data.</text>
</comment>
<evidence type="ECO:0000256" key="9">
    <source>
        <dbReference type="ARBA" id="ARBA00023295"/>
    </source>
</evidence>
<dbReference type="Pfam" id="PF00933">
    <property type="entry name" value="Glyco_hydro_3"/>
    <property type="match status" value="1"/>
</dbReference>
<reference evidence="12 13" key="1">
    <citation type="submission" date="2024-07" db="EMBL/GenBank/DDBJ databases">
        <title>Section-level genome sequencing and comparative genomics of Aspergillus sections Usti and Cavernicolus.</title>
        <authorList>
            <consortium name="Lawrence Berkeley National Laboratory"/>
            <person name="Nybo J.L."/>
            <person name="Vesth T.C."/>
            <person name="Theobald S."/>
            <person name="Frisvad J.C."/>
            <person name="Larsen T.O."/>
            <person name="Kjaerboelling I."/>
            <person name="Rothschild-Mancinelli K."/>
            <person name="Lyhne E.K."/>
            <person name="Kogle M.E."/>
            <person name="Barry K."/>
            <person name="Clum A."/>
            <person name="Na H."/>
            <person name="Ledsgaard L."/>
            <person name="Lin J."/>
            <person name="Lipzen A."/>
            <person name="Kuo A."/>
            <person name="Riley R."/>
            <person name="Mondo S."/>
            <person name="Labutti K."/>
            <person name="Haridas S."/>
            <person name="Pangalinan J."/>
            <person name="Salamov A.A."/>
            <person name="Simmons B.A."/>
            <person name="Magnuson J.K."/>
            <person name="Chen J."/>
            <person name="Drula E."/>
            <person name="Henrissat B."/>
            <person name="Wiebenga A."/>
            <person name="Lubbers R.J."/>
            <person name="Gomes A.C."/>
            <person name="Makela M.R."/>
            <person name="Stajich J."/>
            <person name="Grigoriev I.V."/>
            <person name="Mortensen U.H."/>
            <person name="De Vries R.P."/>
            <person name="Baker S.E."/>
            <person name="Andersen M.R."/>
        </authorList>
    </citation>
    <scope>NUCLEOTIDE SEQUENCE [LARGE SCALE GENOMIC DNA]</scope>
    <source>
        <strain evidence="12 13">CBS 123904</strain>
    </source>
</reference>
<dbReference type="Gene3D" id="3.20.20.300">
    <property type="entry name" value="Glycoside hydrolase, family 3, N-terminal domain"/>
    <property type="match status" value="1"/>
</dbReference>
<evidence type="ECO:0000256" key="3">
    <source>
        <dbReference type="ARBA" id="ARBA00005336"/>
    </source>
</evidence>
<proteinExistence type="inferred from homology"/>
<dbReference type="PANTHER" id="PTHR42715">
    <property type="entry name" value="BETA-GLUCOSIDASE"/>
    <property type="match status" value="1"/>
</dbReference>
<sequence length="758" mass="83231">MTSTAKSHRDGNTYTFADALAAIESGTPLAEATSHLIASLSNRELLSLLDGDEDFWPGFRNLFYDRFNRTPYIFGETPRLQIPGIRFSDGPRGVVMGASTAFPVPMARGATWDPSLEQRVGDAIGREAKAQGASLYSGVCINLPRHPAWGRCQEVYGEDPILLGEFGVALARGVQRHIMACVKHFALNSMENARFQVDVEVDEDVLHEVYLPHFRRVIEAGAASVMSAYNSVNGEWAGQNSELLTKVLRETWGFDGFVISDFIWGVRDPVLSVKAGLDIETPFKQLRHLHLQRALDAGELDWSPVQDTCVRLLRKQLEFAPTLQADMPDLSVVYNKEHRVLAREVASRSAVLLRNEPVDGKPLLPIDTSKARKVLLVGRLASTPITGDRGSSHVWSPHVVTPYEGAKAAFPDAEIVLLQDFSLSAAELKQAATDADFVLCVIGYTEKDEGEYAAPTLMQNPDLHALFPPAVSDKEKRILEYLENAGPREKDKSEDSWKAGAGGDRVSLRLREADVELIGAVASVNPRTIVSVVCGGAVIMEEWKDKVPALLVSWYAGCEGGHGLMDVLAGRVPVSGRLPFSIPASEAHLPAFEINATKIKYDRWFGQALLDKLGVDAAYPLGFGLSYTTFITSDLRVQGLDTSAATESFTVVAAVRNTGDHAGRYVAQVYARPNLLDFPSRILLGFQPVDVGVGQEAEVAVTASLRPLQQMRDGHFALRANEFEVEFAAYAGDPDALRTTVQYYHQYKEKLPFDTLYQ</sequence>
<dbReference type="SUPFAM" id="SSF52279">
    <property type="entry name" value="Beta-D-glucan exohydrolase, C-terminal domain"/>
    <property type="match status" value="1"/>
</dbReference>
<evidence type="ECO:0000256" key="8">
    <source>
        <dbReference type="ARBA" id="ARBA00023277"/>
    </source>
</evidence>
<keyword evidence="13" id="KW-1185">Reference proteome</keyword>
<name>A0ABR4JY19_9EURO</name>
<evidence type="ECO:0000256" key="5">
    <source>
        <dbReference type="ARBA" id="ARBA00022801"/>
    </source>
</evidence>
<dbReference type="SUPFAM" id="SSF51445">
    <property type="entry name" value="(Trans)glycosidases"/>
    <property type="match status" value="1"/>
</dbReference>
<dbReference type="InterPro" id="IPR013783">
    <property type="entry name" value="Ig-like_fold"/>
</dbReference>
<dbReference type="InterPro" id="IPR036881">
    <property type="entry name" value="Glyco_hydro_3_C_sf"/>
</dbReference>
<accession>A0ABR4JY19</accession>
<dbReference type="SMART" id="SM01217">
    <property type="entry name" value="Fn3_like"/>
    <property type="match status" value="1"/>
</dbReference>
<evidence type="ECO:0000256" key="10">
    <source>
        <dbReference type="ARBA" id="ARBA00023326"/>
    </source>
</evidence>
<evidence type="ECO:0000256" key="1">
    <source>
        <dbReference type="ARBA" id="ARBA00000448"/>
    </source>
</evidence>
<dbReference type="InterPro" id="IPR017853">
    <property type="entry name" value="GH"/>
</dbReference>
<dbReference type="EC" id="3.2.1.21" evidence="4"/>
<dbReference type="Pfam" id="PF01915">
    <property type="entry name" value="Glyco_hydro_3_C"/>
    <property type="match status" value="1"/>
</dbReference>
<gene>
    <name evidence="12" type="ORF">BJY01DRAFT_263938</name>
</gene>
<dbReference type="GO" id="GO:0016787">
    <property type="term" value="F:hydrolase activity"/>
    <property type="evidence" value="ECO:0007669"/>
    <property type="project" value="UniProtKB-KW"/>
</dbReference>
<comment type="similarity">
    <text evidence="3">Belongs to the glycosyl hydrolase 3 family.</text>
</comment>
<keyword evidence="5 12" id="KW-0378">Hydrolase</keyword>
<dbReference type="InterPro" id="IPR026891">
    <property type="entry name" value="Fn3-like"/>
</dbReference>
<keyword evidence="8" id="KW-0119">Carbohydrate metabolism</keyword>
<dbReference type="Proteomes" id="UP001610446">
    <property type="component" value="Unassembled WGS sequence"/>
</dbReference>
<dbReference type="PANTHER" id="PTHR42715:SF3">
    <property type="entry name" value="BETA-GLUCOSIDASE B-RELATED"/>
    <property type="match status" value="1"/>
</dbReference>
<evidence type="ECO:0000256" key="6">
    <source>
        <dbReference type="ARBA" id="ARBA00023001"/>
    </source>
</evidence>
<evidence type="ECO:0000256" key="2">
    <source>
        <dbReference type="ARBA" id="ARBA00004987"/>
    </source>
</evidence>
<organism evidence="12 13">
    <name type="scientific">Aspergillus pseudoustus</name>
    <dbReference type="NCBI Taxonomy" id="1810923"/>
    <lineage>
        <taxon>Eukaryota</taxon>
        <taxon>Fungi</taxon>
        <taxon>Dikarya</taxon>
        <taxon>Ascomycota</taxon>
        <taxon>Pezizomycotina</taxon>
        <taxon>Eurotiomycetes</taxon>
        <taxon>Eurotiomycetidae</taxon>
        <taxon>Eurotiales</taxon>
        <taxon>Aspergillaceae</taxon>
        <taxon>Aspergillus</taxon>
        <taxon>Aspergillus subgen. Nidulantes</taxon>
    </lineage>
</organism>
<dbReference type="InterPro" id="IPR036962">
    <property type="entry name" value="Glyco_hydro_3_N_sf"/>
</dbReference>
<keyword evidence="10" id="KW-0624">Polysaccharide degradation</keyword>
<dbReference type="InterPro" id="IPR050288">
    <property type="entry name" value="Cellulose_deg_GH3"/>
</dbReference>